<gene>
    <name evidence="6" type="ORF">AB1Y20_019369</name>
</gene>
<keyword evidence="2 4" id="KW-0143">Chaperone</keyword>
<dbReference type="GO" id="GO:0016272">
    <property type="term" value="C:prefoldin complex"/>
    <property type="evidence" value="ECO:0007669"/>
    <property type="project" value="UniProtKB-UniRule"/>
</dbReference>
<proteinExistence type="inferred from homology"/>
<comment type="caution">
    <text evidence="6">The sequence shown here is derived from an EMBL/GenBank/DDBJ whole genome shotgun (WGS) entry which is preliminary data.</text>
</comment>
<evidence type="ECO:0000256" key="3">
    <source>
        <dbReference type="ARBA" id="ARBA00024667"/>
    </source>
</evidence>
<dbReference type="InterPro" id="IPR002777">
    <property type="entry name" value="PFD_beta-like"/>
</dbReference>
<dbReference type="CDD" id="cd23165">
    <property type="entry name" value="Prefoldin_4"/>
    <property type="match status" value="1"/>
</dbReference>
<dbReference type="Pfam" id="PF01920">
    <property type="entry name" value="Prefoldin_2"/>
    <property type="match status" value="1"/>
</dbReference>
<feature type="coiled-coil region" evidence="5">
    <location>
        <begin position="95"/>
        <end position="122"/>
    </location>
</feature>
<sequence length="135" mass="15553">MHAPPSSAHDLQWSNDDVEVRWEDQQKINTFGRLNTRMHDLEDEIKEKLSTSELLEDAANEIILADDDEPIRYVFGECYFEVSKDRADELLEGQKAAVDKEIDVLKKELDGINDTLASLKKQLYARFGNNINLEE</sequence>
<comment type="subunit">
    <text evidence="4">Heterohexamer of two PFD-alpha type and four PFD-beta type subunits.</text>
</comment>
<evidence type="ECO:0000256" key="2">
    <source>
        <dbReference type="ARBA" id="ARBA00023186"/>
    </source>
</evidence>
<dbReference type="PANTHER" id="PTHR21100:SF9">
    <property type="entry name" value="PREFOLDIN SUBUNIT 4"/>
    <property type="match status" value="1"/>
</dbReference>
<keyword evidence="5" id="KW-0175">Coiled coil</keyword>
<evidence type="ECO:0000313" key="7">
    <source>
        <dbReference type="Proteomes" id="UP001515480"/>
    </source>
</evidence>
<evidence type="ECO:0000256" key="4">
    <source>
        <dbReference type="PIRNR" id="PIRNR016477"/>
    </source>
</evidence>
<evidence type="ECO:0000256" key="1">
    <source>
        <dbReference type="ARBA" id="ARBA00008045"/>
    </source>
</evidence>
<evidence type="ECO:0000313" key="6">
    <source>
        <dbReference type="EMBL" id="KAL1524475.1"/>
    </source>
</evidence>
<evidence type="ECO:0000256" key="5">
    <source>
        <dbReference type="SAM" id="Coils"/>
    </source>
</evidence>
<dbReference type="GO" id="GO:0005737">
    <property type="term" value="C:cytoplasm"/>
    <property type="evidence" value="ECO:0007669"/>
    <property type="project" value="UniProtKB-ARBA"/>
</dbReference>
<accession>A0AB34JRJ0</accession>
<organism evidence="6 7">
    <name type="scientific">Prymnesium parvum</name>
    <name type="common">Toxic golden alga</name>
    <dbReference type="NCBI Taxonomy" id="97485"/>
    <lineage>
        <taxon>Eukaryota</taxon>
        <taxon>Haptista</taxon>
        <taxon>Haptophyta</taxon>
        <taxon>Prymnesiophyceae</taxon>
        <taxon>Prymnesiales</taxon>
        <taxon>Prymnesiaceae</taxon>
        <taxon>Prymnesium</taxon>
    </lineage>
</organism>
<dbReference type="Proteomes" id="UP001515480">
    <property type="component" value="Unassembled WGS sequence"/>
</dbReference>
<reference evidence="6 7" key="1">
    <citation type="journal article" date="2024" name="Science">
        <title>Giant polyketide synthase enzymes in the biosynthesis of giant marine polyether toxins.</title>
        <authorList>
            <person name="Fallon T.R."/>
            <person name="Shende V.V."/>
            <person name="Wierzbicki I.H."/>
            <person name="Pendleton A.L."/>
            <person name="Watervoot N.F."/>
            <person name="Auber R.P."/>
            <person name="Gonzalez D.J."/>
            <person name="Wisecaver J.H."/>
            <person name="Moore B.S."/>
        </authorList>
    </citation>
    <scope>NUCLEOTIDE SEQUENCE [LARGE SCALE GENOMIC DNA]</scope>
    <source>
        <strain evidence="6 7">12B1</strain>
    </source>
</reference>
<comment type="similarity">
    <text evidence="1 4">Belongs to the prefoldin subunit beta family.</text>
</comment>
<dbReference type="GO" id="GO:0006457">
    <property type="term" value="P:protein folding"/>
    <property type="evidence" value="ECO:0007669"/>
    <property type="project" value="UniProtKB-UniRule"/>
</dbReference>
<dbReference type="PIRSF" id="PIRSF016477">
    <property type="entry name" value="Prefoldin_subunit_4"/>
    <property type="match status" value="1"/>
</dbReference>
<keyword evidence="7" id="KW-1185">Reference proteome</keyword>
<dbReference type="FunFam" id="1.10.287.370:FF:000005">
    <property type="entry name" value="Prefoldin subunit 4"/>
    <property type="match status" value="1"/>
</dbReference>
<dbReference type="AlphaFoldDB" id="A0AB34JRJ0"/>
<dbReference type="PANTHER" id="PTHR21100">
    <property type="entry name" value="PREFOLDIN SUBUNIT 4"/>
    <property type="match status" value="1"/>
</dbReference>
<dbReference type="EMBL" id="JBGBPQ010000005">
    <property type="protein sequence ID" value="KAL1524475.1"/>
    <property type="molecule type" value="Genomic_DNA"/>
</dbReference>
<name>A0AB34JRJ0_PRYPA</name>
<dbReference type="GO" id="GO:0051082">
    <property type="term" value="F:unfolded protein binding"/>
    <property type="evidence" value="ECO:0007669"/>
    <property type="project" value="InterPro"/>
</dbReference>
<dbReference type="InterPro" id="IPR016661">
    <property type="entry name" value="PFDN4"/>
</dbReference>
<comment type="function">
    <text evidence="3 4">Binds specifically to cytosolic chaperonin (c-CPN) and transfers target proteins to it. Binds to nascent polypeptide chain and promotes folding in an environment in which there are many competing pathways for nonnative proteins.</text>
</comment>
<protein>
    <recommendedName>
        <fullName evidence="4">Prefoldin subunit 4</fullName>
    </recommendedName>
</protein>
<dbReference type="InterPro" id="IPR009053">
    <property type="entry name" value="Prefoldin"/>
</dbReference>
<dbReference type="SUPFAM" id="SSF46579">
    <property type="entry name" value="Prefoldin"/>
    <property type="match status" value="1"/>
</dbReference>
<dbReference type="Gene3D" id="1.10.287.370">
    <property type="match status" value="1"/>
</dbReference>